<evidence type="ECO:0000256" key="5">
    <source>
        <dbReference type="SAM" id="MobiDB-lite"/>
    </source>
</evidence>
<dbReference type="InterPro" id="IPR011009">
    <property type="entry name" value="Kinase-like_dom_sf"/>
</dbReference>
<keyword evidence="1" id="KW-0808">Transferase</keyword>
<dbReference type="GO" id="GO:0016301">
    <property type="term" value="F:kinase activity"/>
    <property type="evidence" value="ECO:0007669"/>
    <property type="project" value="UniProtKB-KW"/>
</dbReference>
<sequence length="461" mass="50104">MDELLPEALPPGTLLGAWEIEGRAGYGTYGAVYRAHRQGQTEGPPVALKLARHPNDLRFDREAELLTRIQHPGVPRLLGRGTWTGVPRGETHPYLVMQWVDGFGLYEWARKQPLTPCRMLRLLAQVARALAATHAAQGLHRDVKGDNILVTPSGQAFLLDFGCGTWEGAASLTDWILAPGTRHYRSPQALRFHWNHRKASAARYRATPADDVYALGVTAYHLSTGVYPPLATDPAIAGDDGRDTLEILVPPGRLAPLVPELEALILRMLSDNPQDRGSAAELATAMEAAAATFGAETEASERWAPPKKPMSQGRPVVPFGDRRPPVPEPHPGEVWPWAVLPIAIGLLVLLSGNWNMARVWPPPSTFQDGGTGGVADAAVEELPVSITPQEPKPSRLSLDMPKEPLPGQRRPPCPDSQISIRGGCWVELRATPPCGEGAYAWKDACYYPVSSSQRPSTSDKP</sequence>
<dbReference type="PANTHER" id="PTHR43289">
    <property type="entry name" value="MITOGEN-ACTIVATED PROTEIN KINASE KINASE KINASE 20-RELATED"/>
    <property type="match status" value="1"/>
</dbReference>
<name>A0ABT5D7S0_9BACT</name>
<feature type="region of interest" description="Disordered" evidence="5">
    <location>
        <begin position="385"/>
        <end position="414"/>
    </location>
</feature>
<comment type="caution">
    <text evidence="7">The sequence shown here is derived from an EMBL/GenBank/DDBJ whole genome shotgun (WGS) entry which is preliminary data.</text>
</comment>
<feature type="domain" description="Protein kinase" evidence="6">
    <location>
        <begin position="18"/>
        <end position="293"/>
    </location>
</feature>
<reference evidence="7 8" key="1">
    <citation type="submission" date="2022-11" db="EMBL/GenBank/DDBJ databases">
        <title>Minimal conservation of predation-associated metabolite biosynthetic gene clusters underscores biosynthetic potential of Myxococcota including descriptions for ten novel species: Archangium lansinium sp. nov., Myxococcus landrumus sp. nov., Nannocystis bai.</title>
        <authorList>
            <person name="Ahearne A."/>
            <person name="Stevens C."/>
            <person name="Dowd S."/>
        </authorList>
    </citation>
    <scope>NUCLEOTIDE SEQUENCE [LARGE SCALE GENOMIC DNA]</scope>
    <source>
        <strain evidence="7 8">NCWAL01</strain>
    </source>
</reference>
<accession>A0ABT5D7S0</accession>
<evidence type="ECO:0000256" key="1">
    <source>
        <dbReference type="ARBA" id="ARBA00022679"/>
    </source>
</evidence>
<dbReference type="RefSeq" id="WP_272138308.1">
    <property type="nucleotide sequence ID" value="NZ_JAQNDM010000002.1"/>
</dbReference>
<dbReference type="PROSITE" id="PS50011">
    <property type="entry name" value="PROTEIN_KINASE_DOM"/>
    <property type="match status" value="1"/>
</dbReference>
<keyword evidence="4" id="KW-0067">ATP-binding</keyword>
<dbReference type="InterPro" id="IPR000719">
    <property type="entry name" value="Prot_kinase_dom"/>
</dbReference>
<dbReference type="SMART" id="SM00220">
    <property type="entry name" value="S_TKc"/>
    <property type="match status" value="1"/>
</dbReference>
<dbReference type="Proteomes" id="UP001221838">
    <property type="component" value="Unassembled WGS sequence"/>
</dbReference>
<dbReference type="CDD" id="cd14014">
    <property type="entry name" value="STKc_PknB_like"/>
    <property type="match status" value="1"/>
</dbReference>
<dbReference type="SUPFAM" id="SSF56112">
    <property type="entry name" value="Protein kinase-like (PK-like)"/>
    <property type="match status" value="1"/>
</dbReference>
<dbReference type="PANTHER" id="PTHR43289:SF34">
    <property type="entry name" value="SERINE_THREONINE-PROTEIN KINASE YBDM-RELATED"/>
    <property type="match status" value="1"/>
</dbReference>
<gene>
    <name evidence="7" type="ORF">POL68_14160</name>
</gene>
<proteinExistence type="predicted"/>
<evidence type="ECO:0000313" key="7">
    <source>
        <dbReference type="EMBL" id="MDC0709611.1"/>
    </source>
</evidence>
<dbReference type="Gene3D" id="3.30.200.20">
    <property type="entry name" value="Phosphorylase Kinase, domain 1"/>
    <property type="match status" value="1"/>
</dbReference>
<protein>
    <submittedName>
        <fullName evidence="7">Serine/threonine-protein kinase</fullName>
    </submittedName>
</protein>
<dbReference type="Pfam" id="PF00069">
    <property type="entry name" value="Pkinase"/>
    <property type="match status" value="1"/>
</dbReference>
<keyword evidence="2" id="KW-0547">Nucleotide-binding</keyword>
<evidence type="ECO:0000259" key="6">
    <source>
        <dbReference type="PROSITE" id="PS50011"/>
    </source>
</evidence>
<evidence type="ECO:0000256" key="2">
    <source>
        <dbReference type="ARBA" id="ARBA00022741"/>
    </source>
</evidence>
<evidence type="ECO:0000256" key="3">
    <source>
        <dbReference type="ARBA" id="ARBA00022777"/>
    </source>
</evidence>
<keyword evidence="3 7" id="KW-0418">Kinase</keyword>
<keyword evidence="8" id="KW-1185">Reference proteome</keyword>
<evidence type="ECO:0000256" key="4">
    <source>
        <dbReference type="ARBA" id="ARBA00022840"/>
    </source>
</evidence>
<dbReference type="EMBL" id="JAQNDM010000002">
    <property type="protein sequence ID" value="MDC0709611.1"/>
    <property type="molecule type" value="Genomic_DNA"/>
</dbReference>
<evidence type="ECO:0000313" key="8">
    <source>
        <dbReference type="Proteomes" id="UP001221838"/>
    </source>
</evidence>
<organism evidence="7 8">
    <name type="scientific">Stigmatella ashevillensis</name>
    <dbReference type="NCBI Taxonomy" id="2995309"/>
    <lineage>
        <taxon>Bacteria</taxon>
        <taxon>Pseudomonadati</taxon>
        <taxon>Myxococcota</taxon>
        <taxon>Myxococcia</taxon>
        <taxon>Myxococcales</taxon>
        <taxon>Cystobacterineae</taxon>
        <taxon>Archangiaceae</taxon>
        <taxon>Stigmatella</taxon>
    </lineage>
</organism>
<dbReference type="Gene3D" id="1.10.510.10">
    <property type="entry name" value="Transferase(Phosphotransferase) domain 1"/>
    <property type="match status" value="1"/>
</dbReference>